<dbReference type="InterPro" id="IPR019600">
    <property type="entry name" value="Hemin_uptake_protein_HemP"/>
</dbReference>
<dbReference type="EMBL" id="SLXH01000016">
    <property type="protein sequence ID" value="TCP16742.1"/>
    <property type="molecule type" value="Genomic_DNA"/>
</dbReference>
<dbReference type="Proteomes" id="UP000295182">
    <property type="component" value="Unassembled WGS sequence"/>
</dbReference>
<reference evidence="2 3" key="1">
    <citation type="submission" date="2019-03" db="EMBL/GenBank/DDBJ databases">
        <title>Genomic Encyclopedia of Type Strains, Phase IV (KMG-IV): sequencing the most valuable type-strain genomes for metagenomic binning, comparative biology and taxonomic classification.</title>
        <authorList>
            <person name="Goeker M."/>
        </authorList>
    </citation>
    <scope>NUCLEOTIDE SEQUENCE [LARGE SCALE GENOMIC DNA]</scope>
    <source>
        <strain evidence="2 3">DSM 1837</strain>
    </source>
</reference>
<name>A0A4R2N731_9BURK</name>
<protein>
    <submittedName>
        <fullName evidence="2">Hemin uptake protein HemP</fullName>
    </submittedName>
</protein>
<dbReference type="Gene3D" id="2.10.70.10">
    <property type="entry name" value="Complement Module, domain 1"/>
    <property type="match status" value="1"/>
</dbReference>
<gene>
    <name evidence="2" type="ORF">EV674_11645</name>
</gene>
<evidence type="ECO:0000313" key="3">
    <source>
        <dbReference type="Proteomes" id="UP000295182"/>
    </source>
</evidence>
<proteinExistence type="predicted"/>
<organism evidence="2 3">
    <name type="scientific">Simplicispira metamorpha</name>
    <dbReference type="NCBI Taxonomy" id="80881"/>
    <lineage>
        <taxon>Bacteria</taxon>
        <taxon>Pseudomonadati</taxon>
        <taxon>Pseudomonadota</taxon>
        <taxon>Betaproteobacteria</taxon>
        <taxon>Burkholderiales</taxon>
        <taxon>Comamonadaceae</taxon>
        <taxon>Simplicispira</taxon>
    </lineage>
</organism>
<keyword evidence="1" id="KW-0732">Signal</keyword>
<accession>A0A4R2N731</accession>
<sequence>MTMSACTPAPLSCSAAAHAATHNAPGMPPANPSALPAATVHSQDLLQGHKSVTISHNGTLYRLQATRMGKLILTK</sequence>
<evidence type="ECO:0000313" key="2">
    <source>
        <dbReference type="EMBL" id="TCP16742.1"/>
    </source>
</evidence>
<keyword evidence="3" id="KW-1185">Reference proteome</keyword>
<feature type="chain" id="PRO_5020185142" evidence="1">
    <location>
        <begin position="20"/>
        <end position="75"/>
    </location>
</feature>
<feature type="signal peptide" evidence="1">
    <location>
        <begin position="1"/>
        <end position="19"/>
    </location>
</feature>
<dbReference type="AlphaFoldDB" id="A0A4R2N731"/>
<dbReference type="Pfam" id="PF10636">
    <property type="entry name" value="hemP"/>
    <property type="match status" value="1"/>
</dbReference>
<comment type="caution">
    <text evidence="2">The sequence shown here is derived from an EMBL/GenBank/DDBJ whole genome shotgun (WGS) entry which is preliminary data.</text>
</comment>
<evidence type="ECO:0000256" key="1">
    <source>
        <dbReference type="SAM" id="SignalP"/>
    </source>
</evidence>